<dbReference type="Pfam" id="PF24522">
    <property type="entry name" value="KRIT1_FRMD8_FERM_C"/>
    <property type="match status" value="1"/>
</dbReference>
<evidence type="ECO:0000256" key="4">
    <source>
        <dbReference type="ARBA" id="ARBA00022516"/>
    </source>
</evidence>
<comment type="catalytic activity">
    <reaction evidence="32">
        <text>32-oxolanosterol + reduced [NADPH--hemoprotein reductase] + O2 = 4,4-dimethyl-5alpha-cholesta-8,14,24-trien-3beta-ol + formate + oxidized [NADPH--hemoprotein reductase] + H2O + 2 H(+)</text>
        <dbReference type="Rhea" id="RHEA:75111"/>
        <dbReference type="Rhea" id="RHEA-COMP:11964"/>
        <dbReference type="Rhea" id="RHEA-COMP:11965"/>
        <dbReference type="ChEBI" id="CHEBI:15377"/>
        <dbReference type="ChEBI" id="CHEBI:15378"/>
        <dbReference type="ChEBI" id="CHEBI:15379"/>
        <dbReference type="ChEBI" id="CHEBI:15740"/>
        <dbReference type="ChEBI" id="CHEBI:17813"/>
        <dbReference type="ChEBI" id="CHEBI:57618"/>
        <dbReference type="ChEBI" id="CHEBI:58210"/>
        <dbReference type="ChEBI" id="CHEBI:166681"/>
    </reaction>
    <physiologicalReaction direction="left-to-right" evidence="32">
        <dbReference type="Rhea" id="RHEA:75112"/>
    </physiologicalReaction>
</comment>
<comment type="similarity">
    <text evidence="3">Belongs to the cytochrome P450 family.</text>
</comment>
<dbReference type="GO" id="GO:0020037">
    <property type="term" value="F:heme binding"/>
    <property type="evidence" value="ECO:0007669"/>
    <property type="project" value="InterPro"/>
</dbReference>
<evidence type="ECO:0000256" key="23">
    <source>
        <dbReference type="ARBA" id="ARBA00037887"/>
    </source>
</evidence>
<evidence type="ECO:0000256" key="12">
    <source>
        <dbReference type="ARBA" id="ARBA00022824"/>
    </source>
</evidence>
<comment type="catalytic activity">
    <reaction evidence="30">
        <text>24,25-dihydrolanosterol + reduced [NADPH--hemoprotein reductase] + O2 = 32-hydroxy-24,25-dihydrolanosterol + oxidized [NADPH--hemoprotein reductase] + H2O + H(+)</text>
        <dbReference type="Rhea" id="RHEA:75079"/>
        <dbReference type="Rhea" id="RHEA-COMP:11964"/>
        <dbReference type="Rhea" id="RHEA-COMP:11965"/>
        <dbReference type="ChEBI" id="CHEBI:15377"/>
        <dbReference type="ChEBI" id="CHEBI:15378"/>
        <dbReference type="ChEBI" id="CHEBI:15379"/>
        <dbReference type="ChEBI" id="CHEBI:28113"/>
        <dbReference type="ChEBI" id="CHEBI:57618"/>
        <dbReference type="ChEBI" id="CHEBI:58210"/>
        <dbReference type="ChEBI" id="CHEBI:87057"/>
    </reaction>
    <physiologicalReaction direction="left-to-right" evidence="30">
        <dbReference type="Rhea" id="RHEA:75080"/>
    </physiologicalReaction>
</comment>
<dbReference type="InterPro" id="IPR032022">
    <property type="entry name" value="NUDIX"/>
</dbReference>
<dbReference type="PROSITE" id="PS00086">
    <property type="entry name" value="CYTOCHROME_P450"/>
    <property type="match status" value="1"/>
</dbReference>
<evidence type="ECO:0000256" key="34">
    <source>
        <dbReference type="ARBA" id="ARBA00048839"/>
    </source>
</evidence>
<dbReference type="InterPro" id="IPR036396">
    <property type="entry name" value="Cyt_P450_sf"/>
</dbReference>
<gene>
    <name evidence="42" type="ORF">J4Q44_G00061740</name>
</gene>
<dbReference type="GO" id="GO:0005506">
    <property type="term" value="F:iron ion binding"/>
    <property type="evidence" value="ECO:0007669"/>
    <property type="project" value="InterPro"/>
</dbReference>
<dbReference type="InterPro" id="IPR019749">
    <property type="entry name" value="Band_41_domain"/>
</dbReference>
<comment type="catalytic activity">
    <reaction evidence="37">
        <text>a 14alpha-formyl steroid + reduced [NADPH--hemoprotein reductase] + O2 = a Delta(14) steroid + formate + oxidized [NADPH--hemoprotein reductase] + H2O + 2 H(+)</text>
        <dbReference type="Rhea" id="RHEA:68068"/>
        <dbReference type="Rhea" id="RHEA-COMP:11964"/>
        <dbReference type="Rhea" id="RHEA-COMP:11965"/>
        <dbReference type="ChEBI" id="CHEBI:15377"/>
        <dbReference type="ChEBI" id="CHEBI:15378"/>
        <dbReference type="ChEBI" id="CHEBI:15379"/>
        <dbReference type="ChEBI" id="CHEBI:15740"/>
        <dbReference type="ChEBI" id="CHEBI:57618"/>
        <dbReference type="ChEBI" id="CHEBI:58210"/>
        <dbReference type="ChEBI" id="CHEBI:138031"/>
        <dbReference type="ChEBI" id="CHEBI:176902"/>
    </reaction>
    <physiologicalReaction direction="left-to-right" evidence="37">
        <dbReference type="Rhea" id="RHEA:68069"/>
    </physiologicalReaction>
</comment>
<keyword evidence="18" id="KW-0503">Monooxygenase</keyword>
<keyword evidence="22" id="KW-0753">Steroid metabolism</keyword>
<evidence type="ECO:0000256" key="8">
    <source>
        <dbReference type="ARBA" id="ARBA00022692"/>
    </source>
</evidence>
<keyword evidence="17" id="KW-0756">Sterol biosynthesis</keyword>
<evidence type="ECO:0000256" key="17">
    <source>
        <dbReference type="ARBA" id="ARBA00023011"/>
    </source>
</evidence>
<keyword evidence="10" id="KW-0677">Repeat</keyword>
<dbReference type="SMART" id="SM00295">
    <property type="entry name" value="B41"/>
    <property type="match status" value="1"/>
</dbReference>
<dbReference type="Pfam" id="PF24521">
    <property type="entry name" value="Ank_KRIT1"/>
    <property type="match status" value="1"/>
</dbReference>
<dbReference type="PROSITE" id="PS50057">
    <property type="entry name" value="FERM_3"/>
    <property type="match status" value="1"/>
</dbReference>
<dbReference type="InterPro" id="IPR001128">
    <property type="entry name" value="Cyt_P450"/>
</dbReference>
<comment type="catalytic activity">
    <reaction evidence="35">
        <text>a 14alpha-methyl steroid + reduced [NADPH--hemoprotein reductase] + O2 = a 14alpha-hydroxymethyl steroid + oxidized [NADPH--hemoprotein reductase] + H2O + H(+)</text>
        <dbReference type="Rhea" id="RHEA:68060"/>
        <dbReference type="Rhea" id="RHEA-COMP:11964"/>
        <dbReference type="Rhea" id="RHEA-COMP:11965"/>
        <dbReference type="ChEBI" id="CHEBI:15377"/>
        <dbReference type="ChEBI" id="CHEBI:15378"/>
        <dbReference type="ChEBI" id="CHEBI:15379"/>
        <dbReference type="ChEBI" id="CHEBI:57618"/>
        <dbReference type="ChEBI" id="CHEBI:58210"/>
        <dbReference type="ChEBI" id="CHEBI:138029"/>
        <dbReference type="ChEBI" id="CHEBI:176901"/>
    </reaction>
    <physiologicalReaction direction="left-to-right" evidence="35">
        <dbReference type="Rhea" id="RHEA:68061"/>
    </physiologicalReaction>
</comment>
<dbReference type="SMART" id="SM00369">
    <property type="entry name" value="LRR_TYP"/>
    <property type="match status" value="2"/>
</dbReference>
<evidence type="ECO:0000256" key="11">
    <source>
        <dbReference type="ARBA" id="ARBA00022778"/>
    </source>
</evidence>
<evidence type="ECO:0000256" key="10">
    <source>
        <dbReference type="ARBA" id="ARBA00022737"/>
    </source>
</evidence>
<keyword evidence="14" id="KW-1133">Transmembrane helix</keyword>
<dbReference type="EMBL" id="JAGTTL010000004">
    <property type="protein sequence ID" value="KAK6323835.1"/>
    <property type="molecule type" value="Genomic_DNA"/>
</dbReference>
<evidence type="ECO:0000256" key="36">
    <source>
        <dbReference type="ARBA" id="ARBA00049163"/>
    </source>
</evidence>
<keyword evidence="43" id="KW-1185">Reference proteome</keyword>
<evidence type="ECO:0000313" key="42">
    <source>
        <dbReference type="EMBL" id="KAK6323835.1"/>
    </source>
</evidence>
<evidence type="ECO:0000256" key="20">
    <source>
        <dbReference type="ARBA" id="ARBA00023136"/>
    </source>
</evidence>
<dbReference type="GO" id="GO:0005789">
    <property type="term" value="C:endoplasmic reticulum membrane"/>
    <property type="evidence" value="ECO:0007669"/>
    <property type="project" value="UniProtKB-SubCell"/>
</dbReference>
<keyword evidence="7 39" id="KW-0349">Heme</keyword>
<keyword evidence="19" id="KW-0443">Lipid metabolism</keyword>
<comment type="catalytic activity">
    <reaction evidence="26">
        <text>32-hydroxylanosterol + reduced [NADPH--hemoprotein reductase] + O2 = 32-oxolanosterol + oxidized [NADPH--hemoprotein reductase] + 2 H2O + H(+)</text>
        <dbReference type="Rhea" id="RHEA:75107"/>
        <dbReference type="Rhea" id="RHEA-COMP:11964"/>
        <dbReference type="Rhea" id="RHEA-COMP:11965"/>
        <dbReference type="ChEBI" id="CHEBI:15377"/>
        <dbReference type="ChEBI" id="CHEBI:15378"/>
        <dbReference type="ChEBI" id="CHEBI:15379"/>
        <dbReference type="ChEBI" id="CHEBI:57618"/>
        <dbReference type="ChEBI" id="CHEBI:58210"/>
        <dbReference type="ChEBI" id="CHEBI:166681"/>
        <dbReference type="ChEBI" id="CHEBI:166806"/>
    </reaction>
    <physiologicalReaction direction="left-to-right" evidence="26">
        <dbReference type="Rhea" id="RHEA:75108"/>
    </physiologicalReaction>
</comment>
<evidence type="ECO:0000256" key="6">
    <source>
        <dbReference type="ARBA" id="ARBA00022614"/>
    </source>
</evidence>
<dbReference type="PANTHER" id="PTHR13283:SF11">
    <property type="entry name" value="KREV INTERACTION TRAPPED PROTEIN 1"/>
    <property type="match status" value="1"/>
</dbReference>
<evidence type="ECO:0000256" key="1">
    <source>
        <dbReference type="ARBA" id="ARBA00001971"/>
    </source>
</evidence>
<evidence type="ECO:0000256" key="2">
    <source>
        <dbReference type="ARBA" id="ARBA00004389"/>
    </source>
</evidence>
<dbReference type="SUPFAM" id="SSF47031">
    <property type="entry name" value="Second domain of FERM"/>
    <property type="match status" value="1"/>
</dbReference>
<dbReference type="InterPro" id="IPR032675">
    <property type="entry name" value="LRR_dom_sf"/>
</dbReference>
<evidence type="ECO:0000256" key="9">
    <source>
        <dbReference type="ARBA" id="ARBA00022723"/>
    </source>
</evidence>
<dbReference type="InterPro" id="IPR017972">
    <property type="entry name" value="Cyt_P450_CS"/>
</dbReference>
<protein>
    <recommendedName>
        <fullName evidence="25">Lanosterol 14-alpha demethylase</fullName>
        <ecNumber evidence="24">1.14.14.154</ecNumber>
    </recommendedName>
    <alternativeName>
        <fullName evidence="38">Leucine-rich repeat and death domain-containing protein 1</fullName>
    </alternativeName>
</protein>
<dbReference type="SUPFAM" id="SSF48403">
    <property type="entry name" value="Ankyrin repeat"/>
    <property type="match status" value="1"/>
</dbReference>
<dbReference type="Gene3D" id="3.30.70.2240">
    <property type="entry name" value="KRIT, N-terminal Nudix domain, NPxY motif-rich region"/>
    <property type="match status" value="2"/>
</dbReference>
<dbReference type="Gene3D" id="3.80.10.10">
    <property type="entry name" value="Ribonuclease Inhibitor"/>
    <property type="match status" value="1"/>
</dbReference>
<dbReference type="SUPFAM" id="SSF52075">
    <property type="entry name" value="Outer arm dynein light chain 1"/>
    <property type="match status" value="1"/>
</dbReference>
<dbReference type="Gene3D" id="1.20.80.10">
    <property type="match status" value="1"/>
</dbReference>
<dbReference type="Pfam" id="PF24978">
    <property type="entry name" value="Death_Lrrd1"/>
    <property type="match status" value="1"/>
</dbReference>
<dbReference type="GO" id="GO:2000114">
    <property type="term" value="P:regulation of establishment of cell polarity"/>
    <property type="evidence" value="ECO:0007669"/>
    <property type="project" value="TreeGrafter"/>
</dbReference>
<evidence type="ECO:0000256" key="18">
    <source>
        <dbReference type="ARBA" id="ARBA00023033"/>
    </source>
</evidence>
<dbReference type="InterPro" id="IPR001611">
    <property type="entry name" value="Leu-rich_rpt"/>
</dbReference>
<evidence type="ECO:0000256" key="28">
    <source>
        <dbReference type="ARBA" id="ARBA00047670"/>
    </source>
</evidence>
<evidence type="ECO:0000256" key="25">
    <source>
        <dbReference type="ARBA" id="ARBA00041158"/>
    </source>
</evidence>
<dbReference type="Gene3D" id="3.10.20.90">
    <property type="entry name" value="Phosphatidylinositol 3-kinase Catalytic Subunit, Chain A, domain 1"/>
    <property type="match status" value="1"/>
</dbReference>
<evidence type="ECO:0000256" key="38">
    <source>
        <dbReference type="ARBA" id="ARBA00068118"/>
    </source>
</evidence>
<feature type="binding site" description="axial binding residue" evidence="39">
    <location>
        <position position="1311"/>
    </location>
    <ligand>
        <name>heme</name>
        <dbReference type="ChEBI" id="CHEBI:30413"/>
    </ligand>
    <ligandPart>
        <name>Fe</name>
        <dbReference type="ChEBI" id="CHEBI:18248"/>
    </ligandPart>
</feature>
<dbReference type="SMART" id="SM00248">
    <property type="entry name" value="ANK"/>
    <property type="match status" value="3"/>
</dbReference>
<dbReference type="CDD" id="cd14473">
    <property type="entry name" value="FERM_B-lobe"/>
    <property type="match status" value="1"/>
</dbReference>
<evidence type="ECO:0000256" key="21">
    <source>
        <dbReference type="ARBA" id="ARBA00023166"/>
    </source>
</evidence>
<dbReference type="SUPFAM" id="SSF48264">
    <property type="entry name" value="Cytochrome P450"/>
    <property type="match status" value="1"/>
</dbReference>
<evidence type="ECO:0000259" key="41">
    <source>
        <dbReference type="PROSITE" id="PS50057"/>
    </source>
</evidence>
<evidence type="ECO:0000256" key="40">
    <source>
        <dbReference type="PROSITE-ProRule" id="PRU00023"/>
    </source>
</evidence>
<dbReference type="InterPro" id="IPR002403">
    <property type="entry name" value="Cyt_P450_E_grp-IV"/>
</dbReference>
<keyword evidence="6" id="KW-0433">Leucine-rich repeat</keyword>
<evidence type="ECO:0000256" key="39">
    <source>
        <dbReference type="PIRSR" id="PIRSR602403-1"/>
    </source>
</evidence>
<dbReference type="InterPro" id="IPR011993">
    <property type="entry name" value="PH-like_dom_sf"/>
</dbReference>
<keyword evidence="40" id="KW-0040">ANK repeat</keyword>
<comment type="subcellular location">
    <subcellularLocation>
        <location evidence="2">Endoplasmic reticulum membrane</location>
        <topology evidence="2">Single-pass membrane protein</topology>
    </subcellularLocation>
</comment>
<comment type="catalytic activity">
    <reaction evidence="29">
        <text>a 14alpha-methyl steroid + 3 reduced [NADPH--hemoprotein reductase] + 3 O2 = a Delta(14) steroid + formate + 3 oxidized [NADPH--hemoprotein reductase] + 4 H2O + 4 H(+)</text>
        <dbReference type="Rhea" id="RHEA:54028"/>
        <dbReference type="Rhea" id="RHEA-COMP:11964"/>
        <dbReference type="Rhea" id="RHEA-COMP:11965"/>
        <dbReference type="ChEBI" id="CHEBI:15377"/>
        <dbReference type="ChEBI" id="CHEBI:15378"/>
        <dbReference type="ChEBI" id="CHEBI:15379"/>
        <dbReference type="ChEBI" id="CHEBI:15740"/>
        <dbReference type="ChEBI" id="CHEBI:57618"/>
        <dbReference type="ChEBI" id="CHEBI:58210"/>
        <dbReference type="ChEBI" id="CHEBI:138029"/>
        <dbReference type="ChEBI" id="CHEBI:138031"/>
        <dbReference type="EC" id="1.14.14.154"/>
    </reaction>
    <physiologicalReaction direction="left-to-right" evidence="29">
        <dbReference type="Rhea" id="RHEA:54029"/>
    </physiologicalReaction>
</comment>
<evidence type="ECO:0000256" key="32">
    <source>
        <dbReference type="ARBA" id="ARBA00048479"/>
    </source>
</evidence>
<keyword evidence="13" id="KW-0752">Steroid biosynthesis</keyword>
<dbReference type="PRINTS" id="PR00465">
    <property type="entry name" value="EP450IV"/>
</dbReference>
<feature type="repeat" description="ANK" evidence="40">
    <location>
        <begin position="286"/>
        <end position="318"/>
    </location>
</feature>
<accession>A0AAN8M322</accession>
<comment type="catalytic activity">
    <reaction evidence="28">
        <text>lanosterol + 3 reduced [NADPH--hemoprotein reductase] + 3 O2 = 4,4-dimethyl-5alpha-cholesta-8,14,24-trien-3beta-ol + formate + 3 oxidized [NADPH--hemoprotein reductase] + 4 H2O + 4 H(+)</text>
        <dbReference type="Rhea" id="RHEA:25286"/>
        <dbReference type="Rhea" id="RHEA-COMP:11964"/>
        <dbReference type="Rhea" id="RHEA-COMP:11965"/>
        <dbReference type="ChEBI" id="CHEBI:15377"/>
        <dbReference type="ChEBI" id="CHEBI:15378"/>
        <dbReference type="ChEBI" id="CHEBI:15379"/>
        <dbReference type="ChEBI" id="CHEBI:15740"/>
        <dbReference type="ChEBI" id="CHEBI:16521"/>
        <dbReference type="ChEBI" id="CHEBI:17813"/>
        <dbReference type="ChEBI" id="CHEBI:57618"/>
        <dbReference type="ChEBI" id="CHEBI:58210"/>
        <dbReference type="EC" id="1.14.14.154"/>
    </reaction>
    <physiologicalReaction direction="left-to-right" evidence="28">
        <dbReference type="Rhea" id="RHEA:25287"/>
    </physiologicalReaction>
</comment>
<feature type="domain" description="FERM" evidence="41">
    <location>
        <begin position="419"/>
        <end position="733"/>
    </location>
</feature>
<dbReference type="EC" id="1.14.14.154" evidence="24"/>
<evidence type="ECO:0000256" key="15">
    <source>
        <dbReference type="ARBA" id="ARBA00023002"/>
    </source>
</evidence>
<name>A0AAN8M322_9TELE</name>
<dbReference type="InterPro" id="IPR035963">
    <property type="entry name" value="FERM_2"/>
</dbReference>
<evidence type="ECO:0000256" key="5">
    <source>
        <dbReference type="ARBA" id="ARBA00022548"/>
    </source>
</evidence>
<dbReference type="CDD" id="cd11042">
    <property type="entry name" value="CYP51-like"/>
    <property type="match status" value="1"/>
</dbReference>
<comment type="caution">
    <text evidence="42">The sequence shown here is derived from an EMBL/GenBank/DDBJ whole genome shotgun (WGS) entry which is preliminary data.</text>
</comment>
<evidence type="ECO:0000256" key="27">
    <source>
        <dbReference type="ARBA" id="ARBA00047587"/>
    </source>
</evidence>
<evidence type="ECO:0000256" key="16">
    <source>
        <dbReference type="ARBA" id="ARBA00023004"/>
    </source>
</evidence>
<dbReference type="Pfam" id="PF00067">
    <property type="entry name" value="p450"/>
    <property type="match status" value="1"/>
</dbReference>
<dbReference type="InterPro" id="IPR036770">
    <property type="entry name" value="Ankyrin_rpt-contain_sf"/>
</dbReference>
<organism evidence="42 43">
    <name type="scientific">Coregonus suidteri</name>
    <dbReference type="NCBI Taxonomy" id="861788"/>
    <lineage>
        <taxon>Eukaryota</taxon>
        <taxon>Metazoa</taxon>
        <taxon>Chordata</taxon>
        <taxon>Craniata</taxon>
        <taxon>Vertebrata</taxon>
        <taxon>Euteleostomi</taxon>
        <taxon>Actinopterygii</taxon>
        <taxon>Neopterygii</taxon>
        <taxon>Teleostei</taxon>
        <taxon>Protacanthopterygii</taxon>
        <taxon>Salmoniformes</taxon>
        <taxon>Salmonidae</taxon>
        <taxon>Coregoninae</taxon>
        <taxon>Coregonus</taxon>
    </lineage>
</organism>
<evidence type="ECO:0000256" key="31">
    <source>
        <dbReference type="ARBA" id="ARBA00048245"/>
    </source>
</evidence>
<dbReference type="Proteomes" id="UP001356427">
    <property type="component" value="Unassembled WGS sequence"/>
</dbReference>
<comment type="pathway">
    <text evidence="23">Steroid biosynthesis; zymosterol biosynthesis; zymosterol from lanosterol: step 1/6.</text>
</comment>
<comment type="cofactor">
    <cofactor evidence="1 39">
        <name>heme</name>
        <dbReference type="ChEBI" id="CHEBI:30413"/>
    </cofactor>
</comment>
<keyword evidence="9 39" id="KW-0479">Metal-binding</keyword>
<dbReference type="GO" id="GO:0008398">
    <property type="term" value="F:sterol 14-demethylase activity"/>
    <property type="evidence" value="ECO:0007669"/>
    <property type="project" value="UniProtKB-EC"/>
</dbReference>
<evidence type="ECO:0000256" key="3">
    <source>
        <dbReference type="ARBA" id="ARBA00010617"/>
    </source>
</evidence>
<proteinExistence type="inferred from homology"/>
<dbReference type="GO" id="GO:0045454">
    <property type="term" value="P:cell redox homeostasis"/>
    <property type="evidence" value="ECO:0007669"/>
    <property type="project" value="TreeGrafter"/>
</dbReference>
<dbReference type="Gene3D" id="1.25.40.20">
    <property type="entry name" value="Ankyrin repeat-containing domain"/>
    <property type="match status" value="1"/>
</dbReference>
<comment type="catalytic activity">
    <reaction evidence="33">
        <text>32-hydroxy-24,25-dihydrolanosterol + reduced [NADPH--hemoprotein reductase] + O2 = 32-oxo-24,25-dihydrolanosterol + oxidized [NADPH--hemoprotein reductase] + 2 H2O + H(+)</text>
        <dbReference type="Rhea" id="RHEA:75087"/>
        <dbReference type="Rhea" id="RHEA-COMP:11964"/>
        <dbReference type="Rhea" id="RHEA-COMP:11965"/>
        <dbReference type="ChEBI" id="CHEBI:15377"/>
        <dbReference type="ChEBI" id="CHEBI:15378"/>
        <dbReference type="ChEBI" id="CHEBI:15379"/>
        <dbReference type="ChEBI" id="CHEBI:57618"/>
        <dbReference type="ChEBI" id="CHEBI:58210"/>
        <dbReference type="ChEBI" id="CHEBI:87057"/>
        <dbReference type="ChEBI" id="CHEBI:87060"/>
    </reaction>
    <physiologicalReaction direction="left-to-right" evidence="33">
        <dbReference type="Rhea" id="RHEA:75088"/>
    </physiologicalReaction>
</comment>
<dbReference type="InterPro" id="IPR002110">
    <property type="entry name" value="Ankyrin_rpt"/>
</dbReference>
<keyword evidence="20" id="KW-0472">Membrane</keyword>
<keyword evidence="16 39" id="KW-0408">Iron</keyword>
<comment type="catalytic activity">
    <reaction evidence="31">
        <text>32-oxo-24,25-dihydrolanosterol + reduced [NADPH--hemoprotein reductase] + O2 = 4,4-dimethyl-8,14-cholestadien-3beta-ol + formate + oxidized [NADPH--hemoprotein reductase] + H2O + 2 H(+)</text>
        <dbReference type="Rhea" id="RHEA:75083"/>
        <dbReference type="Rhea" id="RHEA-COMP:11964"/>
        <dbReference type="Rhea" id="RHEA-COMP:11965"/>
        <dbReference type="ChEBI" id="CHEBI:15377"/>
        <dbReference type="ChEBI" id="CHEBI:15378"/>
        <dbReference type="ChEBI" id="CHEBI:15379"/>
        <dbReference type="ChEBI" id="CHEBI:15740"/>
        <dbReference type="ChEBI" id="CHEBI:57618"/>
        <dbReference type="ChEBI" id="CHEBI:58210"/>
        <dbReference type="ChEBI" id="CHEBI:78904"/>
        <dbReference type="ChEBI" id="CHEBI:87060"/>
    </reaction>
    <physiologicalReaction direction="left-to-right" evidence="31">
        <dbReference type="Rhea" id="RHEA:75084"/>
    </physiologicalReaction>
</comment>
<evidence type="ECO:0000256" key="19">
    <source>
        <dbReference type="ARBA" id="ARBA00023098"/>
    </source>
</evidence>
<evidence type="ECO:0000256" key="29">
    <source>
        <dbReference type="ARBA" id="ARBA00047702"/>
    </source>
</evidence>
<comment type="catalytic activity">
    <reaction evidence="36">
        <text>lanosterol + reduced [NADPH--hemoprotein reductase] + O2 = 32-hydroxylanosterol + oxidized [NADPH--hemoprotein reductase] + H2O + H(+)</text>
        <dbReference type="Rhea" id="RHEA:75103"/>
        <dbReference type="Rhea" id="RHEA-COMP:11964"/>
        <dbReference type="Rhea" id="RHEA-COMP:11965"/>
        <dbReference type="ChEBI" id="CHEBI:15377"/>
        <dbReference type="ChEBI" id="CHEBI:15378"/>
        <dbReference type="ChEBI" id="CHEBI:15379"/>
        <dbReference type="ChEBI" id="CHEBI:16521"/>
        <dbReference type="ChEBI" id="CHEBI:57618"/>
        <dbReference type="ChEBI" id="CHEBI:58210"/>
        <dbReference type="ChEBI" id="CHEBI:166806"/>
    </reaction>
    <physiologicalReaction direction="left-to-right" evidence="36">
        <dbReference type="Rhea" id="RHEA:75104"/>
    </physiologicalReaction>
</comment>
<dbReference type="InterPro" id="IPR000299">
    <property type="entry name" value="FERM_domain"/>
</dbReference>
<dbReference type="Pfam" id="PF00373">
    <property type="entry name" value="FERM_M"/>
    <property type="match status" value="1"/>
</dbReference>
<dbReference type="PANTHER" id="PTHR13283">
    <property type="entry name" value="KREV INTERACTION TRAPPED 1-RELATED"/>
    <property type="match status" value="1"/>
</dbReference>
<evidence type="ECO:0000256" key="24">
    <source>
        <dbReference type="ARBA" id="ARBA00038974"/>
    </source>
</evidence>
<dbReference type="InterPro" id="IPR057096">
    <property type="entry name" value="KRIT1_FRMD8_FERM_C"/>
</dbReference>
<dbReference type="InterPro" id="IPR014352">
    <property type="entry name" value="FERM/acyl-CoA-bd_prot_sf"/>
</dbReference>
<dbReference type="Pfam" id="PF16705">
    <property type="entry name" value="NUDIX_5"/>
    <property type="match status" value="1"/>
</dbReference>
<evidence type="ECO:0000256" key="26">
    <source>
        <dbReference type="ARBA" id="ARBA00047379"/>
    </source>
</evidence>
<dbReference type="PRINTS" id="PR00385">
    <property type="entry name" value="P450"/>
</dbReference>
<keyword evidence="15" id="KW-0560">Oxidoreductase</keyword>
<dbReference type="PROSITE" id="PS50088">
    <property type="entry name" value="ANK_REPEAT"/>
    <property type="match status" value="1"/>
</dbReference>
<dbReference type="InterPro" id="IPR019748">
    <property type="entry name" value="FERM_central"/>
</dbReference>
<evidence type="ECO:0000256" key="37">
    <source>
        <dbReference type="ARBA" id="ARBA00049450"/>
    </source>
</evidence>
<keyword evidence="4" id="KW-0444">Lipid biosynthesis</keyword>
<dbReference type="GO" id="GO:0016525">
    <property type="term" value="P:negative regulation of angiogenesis"/>
    <property type="evidence" value="ECO:0007669"/>
    <property type="project" value="TreeGrafter"/>
</dbReference>
<evidence type="ECO:0000256" key="22">
    <source>
        <dbReference type="ARBA" id="ARBA00023221"/>
    </source>
</evidence>
<keyword evidence="5" id="KW-0153">Cholesterol metabolism</keyword>
<dbReference type="InterPro" id="IPR003591">
    <property type="entry name" value="Leu-rich_rpt_typical-subtyp"/>
</dbReference>
<evidence type="ECO:0000256" key="30">
    <source>
        <dbReference type="ARBA" id="ARBA00047983"/>
    </source>
</evidence>
<dbReference type="InterPro" id="IPR051594">
    <property type="entry name" value="KRIT1/FRMD8"/>
</dbReference>
<sequence>MGNHDNLEDVFVAVVRPKNHVSLSSKEYRAKAYEILLIEVPLEGKEKKRKKVLLATKIQANGDTARSILDYVEEITKPISNNKGFIGKRVVHMKKFPLDGDNEGKEVSLFFVPINVKDNSKPIYNPGSPSFFCLQDIMRVCSETSAHFSPITSKMLLALDKWLAEKHTMPHAIAALFRPAPVDRVKTNVSNPAYTSEGKPSDGGLHMGYTALEIKSKMLSLDKADMCIQNPLYGSDLQYTNRVDKVIINPYFGLGAPDYSKIQIPTREKWQHGSNNVTEEKERQWVDDFPLHRSACEGDTELLTKLLESGFSVKQLDSDHWAPIHYACWYGKVEATKLLLEKGNCNPNLLNGQLSSLLHFAAGGGHSEIVQLLLQHPEIDRHIEDQQKRSPLQICEENKQNEWEETVKLLQQANNKPYEKVRIYRMDGSYRSVELKHGNNTSVQQIMEGMRLSKETQQYFTIWICSENLNLQLKPYHKPLQHLRIWTEIVTDLTVLDPQRENPQLFLRRDVRLPLDIEKKIEDPLSILILFDEARHCLLKGFFPSPDSKLITLASLLLQIIYGNYESKKHKQGFLNEENLKSIVPISKVKSKAHHWTSRILHEYKSLSMSEGVSKEMHHLQRLFLQNCWDIPTYGAAFFTGQVFTKASSSNHKVIRVFVGVNTKGLHLMNMETKILLISLEYGSFMWQLGHADQYFQIHSLENKMNFIVHTKQLTTLPKTLSKLRHLRELDFSDNVVQQIPESIGELEDLTKLLANNNSISYLPKSITSLQSLQHLELKGNLLQSLPPDLGQLQSLRQVELEGNPLARPPKQIYDGHQIFPIGQYLSSEVTWNKHILQKAFRFLANNLQGDDFDHFCEKLKIPTEEFETKENKRASQKEKNMQALTLWRDLFHSDQEASIIADQLVRTLVLAGLYTLSSQKYPPYIPSSIPFLGHAIAFGKSPIEFLENAYEKYGPVVSFTMVGKTFTYLLGSEAATLMFNSKNEELNAEDVYSRLTTPVFGKGVAYDVPNHIFLEQKKMFKTGLNIAHFKQHVEIIEEETKEYFSRWGDSGEENLFEALSELIILTASACLHGKEIRSMLDEKVAQLYADLDGGFSHAAWLLPGWLPLPSFRRRDRAHREIKNIFYKVTQKRRSSGEKVDDMLQTLIDATYKDGQPLNDDEIAGMLIGLLLAGQHTSSTTSSWLGFFLGKDKALQDRCYAEQKTTCGEDLPPLNFDQLKDLSLLDRCLKETLRLRPPIMTMMRMARSPQTVAGYTIPAGHQVCVSPTVNHRLQDTWTERMEFRPDRYLNDNPAAGEKFAYVPFGAGRHRCIGENFAYVQIKTIWSTMLRLYEFDLVDGYFPTINYTTMIHTPHNPIIRYKRRQH</sequence>
<dbReference type="GO" id="GO:0006695">
    <property type="term" value="P:cholesterol biosynthetic process"/>
    <property type="evidence" value="ECO:0007669"/>
    <property type="project" value="UniProtKB-KW"/>
</dbReference>
<keyword evidence="21" id="KW-1207">Sterol metabolism</keyword>
<evidence type="ECO:0000256" key="13">
    <source>
        <dbReference type="ARBA" id="ARBA00022955"/>
    </source>
</evidence>
<dbReference type="GO" id="GO:0005886">
    <property type="term" value="C:plasma membrane"/>
    <property type="evidence" value="ECO:0007669"/>
    <property type="project" value="TreeGrafter"/>
</dbReference>
<comment type="catalytic activity">
    <reaction evidence="34">
        <text>24,25-dihydrolanosterol + 3 reduced [NADPH--hemoprotein reductase] + 3 O2 = 4,4-dimethyl-8,14-cholestadien-3beta-ol + formate + 3 oxidized [NADPH--hemoprotein reductase] + 4 H2O + 4 H(+)</text>
        <dbReference type="Rhea" id="RHEA:45960"/>
        <dbReference type="Rhea" id="RHEA-COMP:11964"/>
        <dbReference type="Rhea" id="RHEA-COMP:11965"/>
        <dbReference type="ChEBI" id="CHEBI:15377"/>
        <dbReference type="ChEBI" id="CHEBI:15378"/>
        <dbReference type="ChEBI" id="CHEBI:15379"/>
        <dbReference type="ChEBI" id="CHEBI:15740"/>
        <dbReference type="ChEBI" id="CHEBI:28113"/>
        <dbReference type="ChEBI" id="CHEBI:57618"/>
        <dbReference type="ChEBI" id="CHEBI:58210"/>
        <dbReference type="ChEBI" id="CHEBI:78904"/>
    </reaction>
    <physiologicalReaction direction="left-to-right" evidence="34">
        <dbReference type="Rhea" id="RHEA:45961"/>
    </physiologicalReaction>
</comment>
<keyword evidence="12" id="KW-0256">Endoplasmic reticulum</keyword>
<reference evidence="42 43" key="1">
    <citation type="submission" date="2021-04" db="EMBL/GenBank/DDBJ databases">
        <authorList>
            <person name="De Guttry C."/>
            <person name="Zahm M."/>
            <person name="Klopp C."/>
            <person name="Cabau C."/>
            <person name="Louis A."/>
            <person name="Berthelot C."/>
            <person name="Parey E."/>
            <person name="Roest Crollius H."/>
            <person name="Montfort J."/>
            <person name="Robinson-Rechavi M."/>
            <person name="Bucao C."/>
            <person name="Bouchez O."/>
            <person name="Gislard M."/>
            <person name="Lluch J."/>
            <person name="Milhes M."/>
            <person name="Lampietro C."/>
            <person name="Lopez Roques C."/>
            <person name="Donnadieu C."/>
            <person name="Braasch I."/>
            <person name="Desvignes T."/>
            <person name="Postlethwait J."/>
            <person name="Bobe J."/>
            <person name="Wedekind C."/>
            <person name="Guiguen Y."/>
        </authorList>
    </citation>
    <scope>NUCLEOTIDE SEQUENCE [LARGE SCALE GENOMIC DNA]</scope>
    <source>
        <strain evidence="42">Cs_M1</strain>
        <tissue evidence="42">Blood</tissue>
    </source>
</reference>
<evidence type="ECO:0000313" key="43">
    <source>
        <dbReference type="Proteomes" id="UP001356427"/>
    </source>
</evidence>
<dbReference type="InterPro" id="IPR056485">
    <property type="entry name" value="ARM_KRIT1"/>
</dbReference>
<dbReference type="InterPro" id="IPR043058">
    <property type="entry name" value="NUDIX_sf"/>
</dbReference>
<keyword evidence="8" id="KW-0812">Transmembrane</keyword>
<evidence type="ECO:0000256" key="35">
    <source>
        <dbReference type="ARBA" id="ARBA00048866"/>
    </source>
</evidence>
<comment type="catalytic activity">
    <reaction evidence="27">
        <text>a 14alpha-hydroxymethyl steroid + reduced [NADPH--hemoprotein reductase] + O2 = a 14alpha-formyl steroid + oxidized [NADPH--hemoprotein reductase] + 2 H2O + H(+)</text>
        <dbReference type="Rhea" id="RHEA:68064"/>
        <dbReference type="Rhea" id="RHEA-COMP:11964"/>
        <dbReference type="Rhea" id="RHEA-COMP:11965"/>
        <dbReference type="ChEBI" id="CHEBI:15377"/>
        <dbReference type="ChEBI" id="CHEBI:15378"/>
        <dbReference type="ChEBI" id="CHEBI:15379"/>
        <dbReference type="ChEBI" id="CHEBI:57618"/>
        <dbReference type="ChEBI" id="CHEBI:58210"/>
        <dbReference type="ChEBI" id="CHEBI:176901"/>
        <dbReference type="ChEBI" id="CHEBI:176902"/>
    </reaction>
    <physiologicalReaction direction="left-to-right" evidence="27">
        <dbReference type="Rhea" id="RHEA:68065"/>
    </physiologicalReaction>
</comment>
<evidence type="ECO:0000256" key="14">
    <source>
        <dbReference type="ARBA" id="ARBA00022989"/>
    </source>
</evidence>
<dbReference type="InterPro" id="IPR056869">
    <property type="entry name" value="DD_LRRD1"/>
</dbReference>
<dbReference type="PROSITE" id="PS51450">
    <property type="entry name" value="LRR"/>
    <property type="match status" value="1"/>
</dbReference>
<dbReference type="Gene3D" id="1.10.630.10">
    <property type="entry name" value="Cytochrome P450"/>
    <property type="match status" value="1"/>
</dbReference>
<dbReference type="FunFam" id="1.10.630.10:FF:000027">
    <property type="entry name" value="lanosterol 14-alpha demethylase isoform X1"/>
    <property type="match status" value="1"/>
</dbReference>
<evidence type="ECO:0000256" key="33">
    <source>
        <dbReference type="ARBA" id="ARBA00048736"/>
    </source>
</evidence>
<evidence type="ECO:0000256" key="7">
    <source>
        <dbReference type="ARBA" id="ARBA00022617"/>
    </source>
</evidence>
<keyword evidence="11" id="KW-0152">Cholesterol biosynthesis</keyword>
<dbReference type="FunFam" id="3.80.10.10:FF:000307">
    <property type="entry name" value="Leucine-rich repeats and death domain-containing 1"/>
    <property type="match status" value="1"/>
</dbReference>
<dbReference type="Gene3D" id="2.30.29.30">
    <property type="entry name" value="Pleckstrin-homology domain (PH domain)/Phosphotyrosine-binding domain (PTB)"/>
    <property type="match status" value="1"/>
</dbReference>